<dbReference type="RefSeq" id="XP_001460461.1">
    <property type="nucleotide sequence ID" value="XM_001460424.2"/>
</dbReference>
<reference evidence="1 2" key="1">
    <citation type="journal article" date="2006" name="Nature">
        <title>Global trends of whole-genome duplications revealed by the ciliate Paramecium tetraurelia.</title>
        <authorList>
            <consortium name="Genoscope"/>
            <person name="Aury J.-M."/>
            <person name="Jaillon O."/>
            <person name="Duret L."/>
            <person name="Noel B."/>
            <person name="Jubin C."/>
            <person name="Porcel B.M."/>
            <person name="Segurens B."/>
            <person name="Daubin V."/>
            <person name="Anthouard V."/>
            <person name="Aiach N."/>
            <person name="Arnaiz O."/>
            <person name="Billaut A."/>
            <person name="Beisson J."/>
            <person name="Blanc I."/>
            <person name="Bouhouche K."/>
            <person name="Camara F."/>
            <person name="Duharcourt S."/>
            <person name="Guigo R."/>
            <person name="Gogendeau D."/>
            <person name="Katinka M."/>
            <person name="Keller A.-M."/>
            <person name="Kissmehl R."/>
            <person name="Klotz C."/>
            <person name="Koll F."/>
            <person name="Le Moue A."/>
            <person name="Lepere C."/>
            <person name="Malinsky S."/>
            <person name="Nowacki M."/>
            <person name="Nowak J.K."/>
            <person name="Plattner H."/>
            <person name="Poulain J."/>
            <person name="Ruiz F."/>
            <person name="Serrano V."/>
            <person name="Zagulski M."/>
            <person name="Dessen P."/>
            <person name="Betermier M."/>
            <person name="Weissenbach J."/>
            <person name="Scarpelli C."/>
            <person name="Schachter V."/>
            <person name="Sperling L."/>
            <person name="Meyer E."/>
            <person name="Cohen J."/>
            <person name="Wincker P."/>
        </authorList>
    </citation>
    <scope>NUCLEOTIDE SEQUENCE [LARGE SCALE GENOMIC DNA]</scope>
    <source>
        <strain evidence="1 2">Stock d4-2</strain>
    </source>
</reference>
<organism evidence="1 2">
    <name type="scientific">Paramecium tetraurelia</name>
    <dbReference type="NCBI Taxonomy" id="5888"/>
    <lineage>
        <taxon>Eukaryota</taxon>
        <taxon>Sar</taxon>
        <taxon>Alveolata</taxon>
        <taxon>Ciliophora</taxon>
        <taxon>Intramacronucleata</taxon>
        <taxon>Oligohymenophorea</taxon>
        <taxon>Peniculida</taxon>
        <taxon>Parameciidae</taxon>
        <taxon>Paramecium</taxon>
    </lineage>
</organism>
<gene>
    <name evidence="1" type="ORF">GSPATT00003933001</name>
</gene>
<protein>
    <submittedName>
        <fullName evidence="1">Uncharacterized protein</fullName>
    </submittedName>
</protein>
<accession>A0ECP7</accession>
<proteinExistence type="predicted"/>
<sequence>MFQFNNNPHKIFNFYIDISGLDENFFDKSNIDTQQQLQIQQKRLRNHQKSIIKVAQYFQKSKLSNSLRELP</sequence>
<dbReference type="GeneID" id="5046246"/>
<evidence type="ECO:0000313" key="1">
    <source>
        <dbReference type="EMBL" id="CAK93064.1"/>
    </source>
</evidence>
<dbReference type="Proteomes" id="UP000000600">
    <property type="component" value="Unassembled WGS sequence"/>
</dbReference>
<dbReference type="InParanoid" id="A0ECP7"/>
<evidence type="ECO:0000313" key="2">
    <source>
        <dbReference type="Proteomes" id="UP000000600"/>
    </source>
</evidence>
<dbReference type="KEGG" id="ptm:GSPATT00003933001"/>
<dbReference type="AlphaFoldDB" id="A0ECP7"/>
<name>A0ECP7_PARTE</name>
<dbReference type="HOGENOM" id="CLU_2745522_0_0_1"/>
<dbReference type="EMBL" id="CT868671">
    <property type="protein sequence ID" value="CAK93064.1"/>
    <property type="molecule type" value="Genomic_DNA"/>
</dbReference>
<keyword evidence="2" id="KW-1185">Reference proteome</keyword>